<dbReference type="Pfam" id="PF07826">
    <property type="entry name" value="IMP_cyclohyd"/>
    <property type="match status" value="1"/>
</dbReference>
<evidence type="ECO:0000259" key="1">
    <source>
        <dbReference type="Pfam" id="PF07826"/>
    </source>
</evidence>
<dbReference type="EMBL" id="KJ631389">
    <property type="protein sequence ID" value="AIF26059.1"/>
    <property type="molecule type" value="Genomic_DNA"/>
</dbReference>
<dbReference type="GO" id="GO:0006188">
    <property type="term" value="P:IMP biosynthetic process"/>
    <property type="evidence" value="ECO:0007669"/>
    <property type="project" value="InterPro"/>
</dbReference>
<dbReference type="GO" id="GO:0003937">
    <property type="term" value="F:IMP cyclohydrolase activity"/>
    <property type="evidence" value="ECO:0007669"/>
    <property type="project" value="InterPro"/>
</dbReference>
<protein>
    <submittedName>
        <fullName evidence="2">Putative iMP cyclohydrolase-like protein</fullName>
    </submittedName>
</protein>
<dbReference type="SUPFAM" id="SSF75569">
    <property type="entry name" value="Archaeal IMP cyclohydrolase PurO"/>
    <property type="match status" value="1"/>
</dbReference>
<proteinExistence type="predicted"/>
<dbReference type="InterPro" id="IPR036795">
    <property type="entry name" value="IMP_cyclohydrolase-like_sf"/>
</dbReference>
<accession>A0A0B4N034</accession>
<organism evidence="2">
    <name type="scientific">uncultured bacterium Ad_125_D08</name>
    <dbReference type="NCBI Taxonomy" id="1489285"/>
    <lineage>
        <taxon>Bacteria</taxon>
        <taxon>environmental samples</taxon>
    </lineage>
</organism>
<feature type="domain" description="Inosine monophosphate cyclohydrolase-like" evidence="1">
    <location>
        <begin position="6"/>
        <end position="214"/>
    </location>
</feature>
<dbReference type="InterPro" id="IPR020600">
    <property type="entry name" value="IMP_cyclohydrolase-like"/>
</dbReference>
<reference evidence="2" key="1">
    <citation type="submission" date="2014-03" db="EMBL/GenBank/DDBJ databases">
        <title>A sequence of cellulolytic fosmid clone of goat rumen metagenome.</title>
        <authorList>
            <person name="Lee K.-T."/>
            <person name="Kim J.-Y."/>
            <person name="Kim Y.-J."/>
            <person name="Ahn J.-H."/>
            <person name="Park M.-N."/>
            <person name="Kim J.-H."/>
            <person name="Kim T.-H."/>
        </authorList>
    </citation>
    <scope>NUCLEOTIDE SEQUENCE</scope>
</reference>
<dbReference type="AlphaFoldDB" id="A0A0B4N034"/>
<name>A0A0B4N034_9BACT</name>
<dbReference type="Gene3D" id="3.60.20.20">
    <property type="entry name" value="Inosine monophosphate cyclohydrolase-like"/>
    <property type="match status" value="1"/>
</dbReference>
<keyword evidence="2" id="KW-0378">Hydrolase</keyword>
<evidence type="ECO:0000313" key="2">
    <source>
        <dbReference type="EMBL" id="AIF26059.1"/>
    </source>
</evidence>
<sequence>MGATSYPGRGIIAGRSADGRRAVLAYFIMGRSANSRNRVFVEQAGGIRTEAFDPTKMEDPSLIIYSPVRTIDNRVIVTNGDQTDTIYESISDGASFRDALMTRTFEPDAPNFTPRISAMATFANGDFSLEMAILRAGDAEGSCCHRVFWDFERVGAGMGYFLHTYLRDGSPIPAFTGDPETVALGDESAPELARALWAGLDPNNRVSLWVYTRDLETGATNEAIINANA</sequence>